<evidence type="ECO:0000313" key="8">
    <source>
        <dbReference type="EnsemblMetazoa" id="AQUA011044-PA"/>
    </source>
</evidence>
<sequence>MSKKFKSNLYCEVLFSLLFLLLLVTTHAEGVKLFQTEPVVCISDGCLRGTVLQNSVGSSYPAFLGIPFAKPPIGKLRFANPQPNDPWKGTYNASTTKSACIQMVTVFASPRMYGSEDCLYLNVFMPTLQIREAAPLPVMVDIQSGGFLYGSAQLEQRNPARFMTSRRVIVVTFQYRLGVFGFLSTGDRAAPGNFGMKDQVMVLRWVKKNIRAFGGDPNRVTIFGESVGGSSVQYQMLSPLSRGLFHRAISMGGSDFYSLNGAMGSPLDFARAQANVVGIEDANELSSAELVEQLRKVDAYELTRSIERLKLWDIHPITMYLPLVEPPEEPEPFLAEDPRAAWRRGAYTAVPWMTGSIPNEGSFITQTIYRNDSLVEDFDAKFAFALPFMLGTNITEEKFTGLRKRFLKNTPLSQWVTKDNYAEITKLFSEAYFQYPMVKNIKQHLANRKNTSTSVYSFQFRGRYSFSKLLTGSEKSYGLSQADEMIYLFRMPLFFPEFPPGSPEAEMTQLWVKFIVDFATQESVDKIGTCYSEKCDVVTFANSNNRYFPVSKKLVPGLDEEMYRFWKGFYEGKA</sequence>
<dbReference type="VEuPathDB" id="VectorBase:AQUA011044"/>
<feature type="domain" description="Carboxylesterase type B" evidence="7">
    <location>
        <begin position="37"/>
        <end position="526"/>
    </location>
</feature>
<evidence type="ECO:0000259" key="7">
    <source>
        <dbReference type="Pfam" id="PF00135"/>
    </source>
</evidence>
<dbReference type="FunFam" id="3.40.50.1820:FF:000155">
    <property type="entry name" value="Carboxylic ester hydrolase"/>
    <property type="match status" value="1"/>
</dbReference>
<accession>A0A182XME8</accession>
<dbReference type="Proteomes" id="UP000076407">
    <property type="component" value="Unassembled WGS sequence"/>
</dbReference>
<feature type="chain" id="PRO_5008143190" description="carboxylesterase" evidence="6">
    <location>
        <begin position="29"/>
        <end position="574"/>
    </location>
</feature>
<evidence type="ECO:0000256" key="4">
    <source>
        <dbReference type="ARBA" id="ARBA00023180"/>
    </source>
</evidence>
<dbReference type="STRING" id="34691.A0A182XME8"/>
<dbReference type="Gene3D" id="3.40.50.1820">
    <property type="entry name" value="alpha/beta hydrolase"/>
    <property type="match status" value="1"/>
</dbReference>
<evidence type="ECO:0000256" key="3">
    <source>
        <dbReference type="ARBA" id="ARBA00022801"/>
    </source>
</evidence>
<proteinExistence type="inferred from homology"/>
<keyword evidence="6" id="KW-0732">Signal</keyword>
<dbReference type="PROSITE" id="PS00941">
    <property type="entry name" value="CARBOXYLESTERASE_B_2"/>
    <property type="match status" value="1"/>
</dbReference>
<dbReference type="InterPro" id="IPR002018">
    <property type="entry name" value="CarbesteraseB"/>
</dbReference>
<evidence type="ECO:0000256" key="6">
    <source>
        <dbReference type="SAM" id="SignalP"/>
    </source>
</evidence>
<dbReference type="EnsemblMetazoa" id="AQUA011044-RA">
    <property type="protein sequence ID" value="AQUA011044-PA"/>
    <property type="gene ID" value="AQUA011044"/>
</dbReference>
<dbReference type="AlphaFoldDB" id="A0A182XME8"/>
<dbReference type="PANTHER" id="PTHR43142:SF1">
    <property type="entry name" value="CARBOXYLIC ESTER HYDROLASE"/>
    <property type="match status" value="1"/>
</dbReference>
<dbReference type="SUPFAM" id="SSF53474">
    <property type="entry name" value="alpha/beta-Hydrolases"/>
    <property type="match status" value="1"/>
</dbReference>
<evidence type="ECO:0000256" key="1">
    <source>
        <dbReference type="ARBA" id="ARBA00005964"/>
    </source>
</evidence>
<comment type="similarity">
    <text evidence="1">Belongs to the type-B carboxylesterase/lipase family.</text>
</comment>
<protein>
    <recommendedName>
        <fullName evidence="5">carboxylesterase</fullName>
        <ecNumber evidence="5">3.1.1.1</ecNumber>
    </recommendedName>
</protein>
<keyword evidence="4" id="KW-0325">Glycoprotein</keyword>
<dbReference type="Pfam" id="PF00135">
    <property type="entry name" value="COesterase"/>
    <property type="match status" value="1"/>
</dbReference>
<dbReference type="GO" id="GO:0106435">
    <property type="term" value="F:carboxylesterase activity"/>
    <property type="evidence" value="ECO:0007669"/>
    <property type="project" value="UniProtKB-EC"/>
</dbReference>
<dbReference type="PANTHER" id="PTHR43142">
    <property type="entry name" value="CARBOXYLIC ESTER HYDROLASE"/>
    <property type="match status" value="1"/>
</dbReference>
<evidence type="ECO:0000256" key="5">
    <source>
        <dbReference type="ARBA" id="ARBA00039155"/>
    </source>
</evidence>
<keyword evidence="3" id="KW-0378">Hydrolase</keyword>
<dbReference type="EC" id="3.1.1.1" evidence="5"/>
<keyword evidence="2" id="KW-0719">Serine esterase</keyword>
<feature type="signal peptide" evidence="6">
    <location>
        <begin position="1"/>
        <end position="28"/>
    </location>
</feature>
<keyword evidence="9" id="KW-1185">Reference proteome</keyword>
<organism evidence="8 9">
    <name type="scientific">Anopheles quadriannulatus</name>
    <name type="common">Mosquito</name>
    <dbReference type="NCBI Taxonomy" id="34691"/>
    <lineage>
        <taxon>Eukaryota</taxon>
        <taxon>Metazoa</taxon>
        <taxon>Ecdysozoa</taxon>
        <taxon>Arthropoda</taxon>
        <taxon>Hexapoda</taxon>
        <taxon>Insecta</taxon>
        <taxon>Pterygota</taxon>
        <taxon>Neoptera</taxon>
        <taxon>Endopterygota</taxon>
        <taxon>Diptera</taxon>
        <taxon>Nematocera</taxon>
        <taxon>Culicoidea</taxon>
        <taxon>Culicidae</taxon>
        <taxon>Anophelinae</taxon>
        <taxon>Anopheles</taxon>
    </lineage>
</organism>
<reference evidence="8" key="1">
    <citation type="submission" date="2020-05" db="UniProtKB">
        <authorList>
            <consortium name="EnsemblMetazoa"/>
        </authorList>
    </citation>
    <scope>IDENTIFICATION</scope>
    <source>
        <strain evidence="8">SANGQUA</strain>
    </source>
</reference>
<evidence type="ECO:0000256" key="2">
    <source>
        <dbReference type="ARBA" id="ARBA00022487"/>
    </source>
</evidence>
<evidence type="ECO:0000313" key="9">
    <source>
        <dbReference type="Proteomes" id="UP000076407"/>
    </source>
</evidence>
<dbReference type="InterPro" id="IPR029058">
    <property type="entry name" value="AB_hydrolase_fold"/>
</dbReference>
<dbReference type="InterPro" id="IPR019819">
    <property type="entry name" value="Carboxylesterase_B_CS"/>
</dbReference>
<name>A0A182XME8_ANOQN</name>